<evidence type="ECO:0000256" key="5">
    <source>
        <dbReference type="SAM" id="MobiDB-lite"/>
    </source>
</evidence>
<dbReference type="Gene3D" id="3.40.190.290">
    <property type="match status" value="1"/>
</dbReference>
<sequence>MVARGGGRGVAGRFSPGWHSRRDESTGDGGHTVDFGLHQLRTFREVARTGSFTKAARSLGYSQSSVTCHVRALESKFGTPFFERLPNGVRLTQAGETFHTYVMQMFSVVDDMVAAVSPEGDAAGRVTVGVSPALVDHHLGHLVRQNRRIRPGLRVAPRTLSSADVIAAVRAEEIDLGFVLTSAHRDDRGGGTPDLAASVLCELDFVPVVGARSDDGRPFGQPRVGLETGWAQQVLVFDPTCVSQRGLPELLRARFEAPPDVVEAGSVEGVRESVSLGFGVGMLPAHVVAARPDPNLVVVSSLPKARWSVTMLWSKKTRMTPAVEALLDVAQFAFVPEVDIPAPPGPSLPALL</sequence>
<dbReference type="AlphaFoldDB" id="A0A5B2WVL0"/>
<dbReference type="InterPro" id="IPR036388">
    <property type="entry name" value="WH-like_DNA-bd_sf"/>
</dbReference>
<name>A0A5B2WVL0_9PSEU</name>
<organism evidence="7 8">
    <name type="scientific">Solihabitans fulvus</name>
    <dbReference type="NCBI Taxonomy" id="1892852"/>
    <lineage>
        <taxon>Bacteria</taxon>
        <taxon>Bacillati</taxon>
        <taxon>Actinomycetota</taxon>
        <taxon>Actinomycetes</taxon>
        <taxon>Pseudonocardiales</taxon>
        <taxon>Pseudonocardiaceae</taxon>
        <taxon>Solihabitans</taxon>
    </lineage>
</organism>
<keyword evidence="8" id="KW-1185">Reference proteome</keyword>
<dbReference type="SUPFAM" id="SSF46785">
    <property type="entry name" value="Winged helix' DNA-binding domain"/>
    <property type="match status" value="1"/>
</dbReference>
<accession>A0A5B2WVL0</accession>
<dbReference type="PANTHER" id="PTHR30126:SF39">
    <property type="entry name" value="HTH-TYPE TRANSCRIPTIONAL REGULATOR CYSL"/>
    <property type="match status" value="1"/>
</dbReference>
<keyword evidence="2" id="KW-0805">Transcription regulation</keyword>
<protein>
    <submittedName>
        <fullName evidence="7">LysR family transcriptional regulator</fullName>
    </submittedName>
</protein>
<dbReference type="InterPro" id="IPR036390">
    <property type="entry name" value="WH_DNA-bd_sf"/>
</dbReference>
<dbReference type="Gene3D" id="1.10.10.10">
    <property type="entry name" value="Winged helix-like DNA-binding domain superfamily/Winged helix DNA-binding domain"/>
    <property type="match status" value="1"/>
</dbReference>
<dbReference type="Pfam" id="PF00126">
    <property type="entry name" value="HTH_1"/>
    <property type="match status" value="1"/>
</dbReference>
<dbReference type="EMBL" id="VUOB01000064">
    <property type="protein sequence ID" value="KAA2253947.1"/>
    <property type="molecule type" value="Genomic_DNA"/>
</dbReference>
<dbReference type="InterPro" id="IPR000847">
    <property type="entry name" value="LysR_HTH_N"/>
</dbReference>
<evidence type="ECO:0000256" key="1">
    <source>
        <dbReference type="ARBA" id="ARBA00009437"/>
    </source>
</evidence>
<dbReference type="Proteomes" id="UP000323454">
    <property type="component" value="Unassembled WGS sequence"/>
</dbReference>
<dbReference type="GO" id="GO:0000976">
    <property type="term" value="F:transcription cis-regulatory region binding"/>
    <property type="evidence" value="ECO:0007669"/>
    <property type="project" value="TreeGrafter"/>
</dbReference>
<dbReference type="OrthoDB" id="8479357at2"/>
<reference evidence="7 8" key="2">
    <citation type="submission" date="2019-09" db="EMBL/GenBank/DDBJ databases">
        <authorList>
            <person name="Jin C."/>
        </authorList>
    </citation>
    <scope>NUCLEOTIDE SEQUENCE [LARGE SCALE GENOMIC DNA]</scope>
    <source>
        <strain evidence="7 8">AN110305</strain>
    </source>
</reference>
<proteinExistence type="inferred from homology"/>
<reference evidence="7 8" key="1">
    <citation type="submission" date="2019-09" db="EMBL/GenBank/DDBJ databases">
        <title>Goodfellowia gen. nov., a new genus of the Pseudonocardineae related to Actinoalloteichus, containing Goodfellowia coeruleoviolacea gen. nov., comb. nov. gen. nov., comb. nov.</title>
        <authorList>
            <person name="Labeda D."/>
        </authorList>
    </citation>
    <scope>NUCLEOTIDE SEQUENCE [LARGE SCALE GENOMIC DNA]</scope>
    <source>
        <strain evidence="7 8">AN110305</strain>
    </source>
</reference>
<evidence type="ECO:0000259" key="6">
    <source>
        <dbReference type="PROSITE" id="PS50931"/>
    </source>
</evidence>
<dbReference type="PRINTS" id="PR00039">
    <property type="entry name" value="HTHLYSR"/>
</dbReference>
<keyword evidence="3" id="KW-0238">DNA-binding</keyword>
<dbReference type="PANTHER" id="PTHR30126">
    <property type="entry name" value="HTH-TYPE TRANSCRIPTIONAL REGULATOR"/>
    <property type="match status" value="1"/>
</dbReference>
<dbReference type="Pfam" id="PF03466">
    <property type="entry name" value="LysR_substrate"/>
    <property type="match status" value="1"/>
</dbReference>
<evidence type="ECO:0000313" key="7">
    <source>
        <dbReference type="EMBL" id="KAA2253947.1"/>
    </source>
</evidence>
<evidence type="ECO:0000256" key="2">
    <source>
        <dbReference type="ARBA" id="ARBA00023015"/>
    </source>
</evidence>
<dbReference type="InterPro" id="IPR005119">
    <property type="entry name" value="LysR_subst-bd"/>
</dbReference>
<evidence type="ECO:0000313" key="8">
    <source>
        <dbReference type="Proteomes" id="UP000323454"/>
    </source>
</evidence>
<dbReference type="FunFam" id="1.10.10.10:FF:000001">
    <property type="entry name" value="LysR family transcriptional regulator"/>
    <property type="match status" value="1"/>
</dbReference>
<comment type="caution">
    <text evidence="7">The sequence shown here is derived from an EMBL/GenBank/DDBJ whole genome shotgun (WGS) entry which is preliminary data.</text>
</comment>
<feature type="domain" description="HTH lysR-type" evidence="6">
    <location>
        <begin position="35"/>
        <end position="92"/>
    </location>
</feature>
<dbReference type="SUPFAM" id="SSF53850">
    <property type="entry name" value="Periplasmic binding protein-like II"/>
    <property type="match status" value="1"/>
</dbReference>
<dbReference type="CDD" id="cd05466">
    <property type="entry name" value="PBP2_LTTR_substrate"/>
    <property type="match status" value="1"/>
</dbReference>
<keyword evidence="4" id="KW-0804">Transcription</keyword>
<dbReference type="PROSITE" id="PS50931">
    <property type="entry name" value="HTH_LYSR"/>
    <property type="match status" value="1"/>
</dbReference>
<evidence type="ECO:0000256" key="4">
    <source>
        <dbReference type="ARBA" id="ARBA00023163"/>
    </source>
</evidence>
<comment type="similarity">
    <text evidence="1">Belongs to the LysR transcriptional regulatory family.</text>
</comment>
<evidence type="ECO:0000256" key="3">
    <source>
        <dbReference type="ARBA" id="ARBA00023125"/>
    </source>
</evidence>
<feature type="compositionally biased region" description="Gly residues" evidence="5">
    <location>
        <begin position="1"/>
        <end position="10"/>
    </location>
</feature>
<feature type="region of interest" description="Disordered" evidence="5">
    <location>
        <begin position="1"/>
        <end position="31"/>
    </location>
</feature>
<dbReference type="GO" id="GO:0003700">
    <property type="term" value="F:DNA-binding transcription factor activity"/>
    <property type="evidence" value="ECO:0007669"/>
    <property type="project" value="InterPro"/>
</dbReference>
<gene>
    <name evidence="7" type="ORF">F0L68_32320</name>
</gene>